<keyword evidence="4" id="KW-1185">Reference proteome</keyword>
<dbReference type="InterPro" id="IPR008266">
    <property type="entry name" value="Tyr_kinase_AS"/>
</dbReference>
<feature type="region of interest" description="Disordered" evidence="1">
    <location>
        <begin position="829"/>
        <end position="864"/>
    </location>
</feature>
<dbReference type="eggNOG" id="ENOG502SIZI">
    <property type="taxonomic scope" value="Eukaryota"/>
</dbReference>
<evidence type="ECO:0000256" key="1">
    <source>
        <dbReference type="SAM" id="MobiDB-lite"/>
    </source>
</evidence>
<feature type="domain" description="Fungal-type protein kinase" evidence="2">
    <location>
        <begin position="417"/>
        <end position="650"/>
    </location>
</feature>
<organism evidence="3 4">
    <name type="scientific">Fomitopsis schrenkii</name>
    <name type="common">Brown rot fungus</name>
    <dbReference type="NCBI Taxonomy" id="2126942"/>
    <lineage>
        <taxon>Eukaryota</taxon>
        <taxon>Fungi</taxon>
        <taxon>Dikarya</taxon>
        <taxon>Basidiomycota</taxon>
        <taxon>Agaricomycotina</taxon>
        <taxon>Agaricomycetes</taxon>
        <taxon>Polyporales</taxon>
        <taxon>Fomitopsis</taxon>
    </lineage>
</organism>
<dbReference type="InParanoid" id="S8DTI0"/>
<dbReference type="GO" id="GO:0004672">
    <property type="term" value="F:protein kinase activity"/>
    <property type="evidence" value="ECO:0007669"/>
    <property type="project" value="InterPro"/>
</dbReference>
<dbReference type="SUPFAM" id="SSF56112">
    <property type="entry name" value="Protein kinase-like (PK-like)"/>
    <property type="match status" value="1"/>
</dbReference>
<evidence type="ECO:0000259" key="2">
    <source>
        <dbReference type="Pfam" id="PF17667"/>
    </source>
</evidence>
<protein>
    <recommendedName>
        <fullName evidence="2">Fungal-type protein kinase domain-containing protein</fullName>
    </recommendedName>
</protein>
<dbReference type="Gene3D" id="1.10.510.10">
    <property type="entry name" value="Transferase(Phosphotransferase) domain 1"/>
    <property type="match status" value="1"/>
</dbReference>
<dbReference type="STRING" id="743788.S8DTI0"/>
<dbReference type="Proteomes" id="UP000015241">
    <property type="component" value="Unassembled WGS sequence"/>
</dbReference>
<dbReference type="AlphaFoldDB" id="S8DTI0"/>
<evidence type="ECO:0000313" key="4">
    <source>
        <dbReference type="Proteomes" id="UP000015241"/>
    </source>
</evidence>
<dbReference type="InterPro" id="IPR040976">
    <property type="entry name" value="Pkinase_fungal"/>
</dbReference>
<feature type="compositionally biased region" description="Low complexity" evidence="1">
    <location>
        <begin position="223"/>
        <end position="232"/>
    </location>
</feature>
<feature type="domain" description="Fungal-type protein kinase" evidence="2">
    <location>
        <begin position="258"/>
        <end position="343"/>
    </location>
</feature>
<name>S8DTI0_FOMSC</name>
<evidence type="ECO:0000313" key="3">
    <source>
        <dbReference type="EMBL" id="EPS95907.1"/>
    </source>
</evidence>
<reference evidence="3 4" key="1">
    <citation type="journal article" date="2012" name="Science">
        <title>The Paleozoic origin of enzymatic lignin decomposition reconstructed from 31 fungal genomes.</title>
        <authorList>
            <person name="Floudas D."/>
            <person name="Binder M."/>
            <person name="Riley R."/>
            <person name="Barry K."/>
            <person name="Blanchette R.A."/>
            <person name="Henrissat B."/>
            <person name="Martinez A.T."/>
            <person name="Otillar R."/>
            <person name="Spatafora J.W."/>
            <person name="Yadav J.S."/>
            <person name="Aerts A."/>
            <person name="Benoit I."/>
            <person name="Boyd A."/>
            <person name="Carlson A."/>
            <person name="Copeland A."/>
            <person name="Coutinho P.M."/>
            <person name="de Vries R.P."/>
            <person name="Ferreira P."/>
            <person name="Findley K."/>
            <person name="Foster B."/>
            <person name="Gaskell J."/>
            <person name="Glotzer D."/>
            <person name="Gorecki P."/>
            <person name="Heitman J."/>
            <person name="Hesse C."/>
            <person name="Hori C."/>
            <person name="Igarashi K."/>
            <person name="Jurgens J.A."/>
            <person name="Kallen N."/>
            <person name="Kersten P."/>
            <person name="Kohler A."/>
            <person name="Kuees U."/>
            <person name="Kumar T.K.A."/>
            <person name="Kuo A."/>
            <person name="LaButti K."/>
            <person name="Larrondo L.F."/>
            <person name="Lindquist E."/>
            <person name="Ling A."/>
            <person name="Lombard V."/>
            <person name="Lucas S."/>
            <person name="Lundell T."/>
            <person name="Martin R."/>
            <person name="McLaughlin D.J."/>
            <person name="Morgenstern I."/>
            <person name="Morin E."/>
            <person name="Murat C."/>
            <person name="Nagy L.G."/>
            <person name="Nolan M."/>
            <person name="Ohm R.A."/>
            <person name="Patyshakuliyeva A."/>
            <person name="Rokas A."/>
            <person name="Ruiz-Duenas F.J."/>
            <person name="Sabat G."/>
            <person name="Salamov A."/>
            <person name="Samejima M."/>
            <person name="Schmutz J."/>
            <person name="Slot J.C."/>
            <person name="St John F."/>
            <person name="Stenlid J."/>
            <person name="Sun H."/>
            <person name="Sun S."/>
            <person name="Syed K."/>
            <person name="Tsang A."/>
            <person name="Wiebenga A."/>
            <person name="Young D."/>
            <person name="Pisabarro A."/>
            <person name="Eastwood D.C."/>
            <person name="Martin F."/>
            <person name="Cullen D."/>
            <person name="Grigoriev I.V."/>
            <person name="Hibbett D.S."/>
        </authorList>
    </citation>
    <scope>NUCLEOTIDE SEQUENCE</scope>
    <source>
        <strain evidence="4">FP-58527</strain>
    </source>
</reference>
<dbReference type="Pfam" id="PF17667">
    <property type="entry name" value="Pkinase_fungal"/>
    <property type="match status" value="2"/>
</dbReference>
<sequence length="864" mass="96921">MKLNCAELDLEEFLTQFMPAGIAGDFPSSLADEIYPFDRRVLLGTVEMPICEALCAVSQKIFDHCECPVDQKLVARNTSHCVDKTDHNDYAEDLRGDVCFYPAEEPAEPAYRRKAPSTTYQASNAWAWVSLLIEVKTCHCDCAFGFAVRERSAKPENKSVATGDEARETGEIDVVPGPEDSVDSTTVASLDPAALDATVPSRPVLAPSLNSAEPQELGHDSNENSSSPLSSEQQRGATNKAKKPRKRPPVVLLPTGNAAQQSLGQIAEYVAKAFRRQHRLHFFTLYVFAGQARIIRWDHAGAIISTPFDFAQDPALLYQVIWRYASMTRVQRGYDPSAVLATKEEIEEMRAFQCKPHESWLARARDNALDKPGWPVYKVIMPVKSLVEVQKLTPITDDIPRDEESDIEAMKERSAVANELSFVVGRCYFASSSPTGRCTKGYIAYDICGRRLVFLKDYWRSYVDEDTSSSEGYMLVFLRTKNVPNVPTPLAYEDVGIHEGACQETYTQRLLAKHEGTGRRPTVQRHYRLVVKEIGRPLEDHGTPKELARGVYDAILAHERACAQELLHRDVSPRNMLLFTYIDAAGRERTIGMLIDWDLAKFFKFLNWATQPTRSGTWQFMSARLLLNPGKRHEIADDIESFIHSFRWMCLRFYETLLATDELRHHILSIYEASKPRADGQDIGGGAKQSLMLQGASGFVLVGGRSVLSELVDDLAKICQEHYSTFEPNTTDEEPTGDGRNEPGTESTSQAKQNELLLSLRRQARKAPAVPPPTYTETLSSHDAVKAAFASALFKGDLLWNRVSKQEDRFIEFKDSPLFQHWFNSLQSSGKRPLELDNSTDRPGPAKHARRETGSRLESVTEDV</sequence>
<proteinExistence type="predicted"/>
<dbReference type="PROSITE" id="PS00109">
    <property type="entry name" value="PROTEIN_KINASE_TYR"/>
    <property type="match status" value="1"/>
</dbReference>
<feature type="region of interest" description="Disordered" evidence="1">
    <location>
        <begin position="724"/>
        <end position="751"/>
    </location>
</feature>
<dbReference type="HOGENOM" id="CLU_006410_4_2_1"/>
<gene>
    <name evidence="3" type="ORF">FOMPIDRAFT_100056</name>
</gene>
<dbReference type="PANTHER" id="PTHR38248">
    <property type="entry name" value="FUNK1 6"/>
    <property type="match status" value="1"/>
</dbReference>
<feature type="region of interest" description="Disordered" evidence="1">
    <location>
        <begin position="153"/>
        <end position="186"/>
    </location>
</feature>
<dbReference type="OrthoDB" id="2801804at2759"/>
<dbReference type="InterPro" id="IPR011009">
    <property type="entry name" value="Kinase-like_dom_sf"/>
</dbReference>
<dbReference type="PANTHER" id="PTHR38248:SF2">
    <property type="entry name" value="FUNK1 11"/>
    <property type="match status" value="1"/>
</dbReference>
<feature type="region of interest" description="Disordered" evidence="1">
    <location>
        <begin position="201"/>
        <end position="252"/>
    </location>
</feature>
<accession>S8DTI0</accession>
<dbReference type="EMBL" id="KE504198">
    <property type="protein sequence ID" value="EPS95907.1"/>
    <property type="molecule type" value="Genomic_DNA"/>
</dbReference>